<evidence type="ECO:0000256" key="4">
    <source>
        <dbReference type="ARBA" id="ARBA00022692"/>
    </source>
</evidence>
<feature type="domain" description="ABC transmembrane type-1" evidence="9">
    <location>
        <begin position="95"/>
        <end position="310"/>
    </location>
</feature>
<dbReference type="SUPFAM" id="SSF161098">
    <property type="entry name" value="MetI-like"/>
    <property type="match status" value="1"/>
</dbReference>
<comment type="subcellular location">
    <subcellularLocation>
        <location evidence="1 7">Cell membrane</location>
        <topology evidence="1 7">Multi-pass membrane protein</topology>
    </subcellularLocation>
</comment>
<evidence type="ECO:0000313" key="10">
    <source>
        <dbReference type="EMBL" id="MDT1062057.1"/>
    </source>
</evidence>
<dbReference type="RefSeq" id="WP_311759155.1">
    <property type="nucleotide sequence ID" value="NZ_JAVRQI010000006.1"/>
</dbReference>
<evidence type="ECO:0000256" key="2">
    <source>
        <dbReference type="ARBA" id="ARBA00022448"/>
    </source>
</evidence>
<sequence length="315" mass="34390">MTGDGEAVPARGWGGDDPPSRRDYGRESRRREHRFAAALLGPAFMALIATTTFPLFYLVWVSVQRLDLGMPFMNGFTGSANYMQLLSDPRFWQSLGASLVYTVSTVVLQVVVGLGLALAVLEMKRGQSLFRIIAILPVVLSPAVVGMVWRSFMLTPEFGVIDYLGITAGLGSHNWLGDPTLAMISVIVIHTWQWTPFAFMVLLASLAALPDDLYEAARIDRASGWQRFTRITLPLIRPAIIMVIIMRTMVALTAFAAIFTVTGGGPGTATEILNLYAYRKSFTELSLGYGAALAVALLLLTIAISGLLFLLRRGK</sequence>
<keyword evidence="2 7" id="KW-0813">Transport</keyword>
<evidence type="ECO:0000256" key="7">
    <source>
        <dbReference type="RuleBase" id="RU363032"/>
    </source>
</evidence>
<dbReference type="InterPro" id="IPR035906">
    <property type="entry name" value="MetI-like_sf"/>
</dbReference>
<feature type="transmembrane region" description="Helical" evidence="7">
    <location>
        <begin position="35"/>
        <end position="60"/>
    </location>
</feature>
<keyword evidence="3" id="KW-1003">Cell membrane</keyword>
<comment type="caution">
    <text evidence="10">The sequence shown here is derived from an EMBL/GenBank/DDBJ whole genome shotgun (WGS) entry which is preliminary data.</text>
</comment>
<feature type="region of interest" description="Disordered" evidence="8">
    <location>
        <begin position="1"/>
        <end position="28"/>
    </location>
</feature>
<keyword evidence="5 7" id="KW-1133">Transmembrane helix</keyword>
<feature type="transmembrane region" description="Helical" evidence="7">
    <location>
        <begin position="235"/>
        <end position="259"/>
    </location>
</feature>
<keyword evidence="4 7" id="KW-0812">Transmembrane</keyword>
<evidence type="ECO:0000256" key="5">
    <source>
        <dbReference type="ARBA" id="ARBA00022989"/>
    </source>
</evidence>
<keyword evidence="11" id="KW-1185">Reference proteome</keyword>
<dbReference type="PROSITE" id="PS50928">
    <property type="entry name" value="ABC_TM1"/>
    <property type="match status" value="1"/>
</dbReference>
<dbReference type="PANTHER" id="PTHR43005:SF1">
    <property type="entry name" value="SPERMIDINE_PUTRESCINE TRANSPORT SYSTEM PERMEASE PROTEIN"/>
    <property type="match status" value="1"/>
</dbReference>
<evidence type="ECO:0000256" key="1">
    <source>
        <dbReference type="ARBA" id="ARBA00004651"/>
    </source>
</evidence>
<gene>
    <name evidence="10" type="ORF">RM190_09330</name>
</gene>
<feature type="compositionally biased region" description="Basic and acidic residues" evidence="8">
    <location>
        <begin position="18"/>
        <end position="28"/>
    </location>
</feature>
<accession>A0ABU3ECU9</accession>
<evidence type="ECO:0000313" key="11">
    <source>
        <dbReference type="Proteomes" id="UP001251085"/>
    </source>
</evidence>
<dbReference type="PANTHER" id="PTHR43005">
    <property type="entry name" value="BLR7065 PROTEIN"/>
    <property type="match status" value="1"/>
</dbReference>
<reference evidence="11" key="1">
    <citation type="submission" date="2023-07" db="EMBL/GenBank/DDBJ databases">
        <title>Characterization of two Paracoccaceae strains isolated from Phycosphere and proposal of Xinfangfangia lacusdiani sp. nov.</title>
        <authorList>
            <person name="Deng Y."/>
            <person name="Zhang Y.Q."/>
        </authorList>
    </citation>
    <scope>NUCLEOTIDE SEQUENCE [LARGE SCALE GENOMIC DNA]</scope>
    <source>
        <strain evidence="11">CPCC 101403</strain>
    </source>
</reference>
<feature type="transmembrane region" description="Helical" evidence="7">
    <location>
        <begin position="128"/>
        <end position="149"/>
    </location>
</feature>
<comment type="similarity">
    <text evidence="7">Belongs to the binding-protein-dependent transport system permease family.</text>
</comment>
<evidence type="ECO:0000256" key="3">
    <source>
        <dbReference type="ARBA" id="ARBA00022475"/>
    </source>
</evidence>
<keyword evidence="6 7" id="KW-0472">Membrane</keyword>
<feature type="transmembrane region" description="Helical" evidence="7">
    <location>
        <begin position="194"/>
        <end position="214"/>
    </location>
</feature>
<dbReference type="Pfam" id="PF00528">
    <property type="entry name" value="BPD_transp_1"/>
    <property type="match status" value="1"/>
</dbReference>
<dbReference type="Proteomes" id="UP001251085">
    <property type="component" value="Unassembled WGS sequence"/>
</dbReference>
<evidence type="ECO:0000259" key="9">
    <source>
        <dbReference type="PROSITE" id="PS50928"/>
    </source>
</evidence>
<feature type="transmembrane region" description="Helical" evidence="7">
    <location>
        <begin position="99"/>
        <end position="121"/>
    </location>
</feature>
<evidence type="ECO:0000256" key="8">
    <source>
        <dbReference type="SAM" id="MobiDB-lite"/>
    </source>
</evidence>
<organism evidence="10 11">
    <name type="scientific">Paracoccus broussonetiae</name>
    <dbReference type="NCBI Taxonomy" id="3075834"/>
    <lineage>
        <taxon>Bacteria</taxon>
        <taxon>Pseudomonadati</taxon>
        <taxon>Pseudomonadota</taxon>
        <taxon>Alphaproteobacteria</taxon>
        <taxon>Rhodobacterales</taxon>
        <taxon>Paracoccaceae</taxon>
        <taxon>Paracoccus</taxon>
    </lineage>
</organism>
<dbReference type="Gene3D" id="1.10.3720.10">
    <property type="entry name" value="MetI-like"/>
    <property type="match status" value="1"/>
</dbReference>
<dbReference type="InterPro" id="IPR000515">
    <property type="entry name" value="MetI-like"/>
</dbReference>
<dbReference type="CDD" id="cd06261">
    <property type="entry name" value="TM_PBP2"/>
    <property type="match status" value="1"/>
</dbReference>
<protein>
    <submittedName>
        <fullName evidence="10">Sugar ABC transporter permease</fullName>
    </submittedName>
</protein>
<feature type="transmembrane region" description="Helical" evidence="7">
    <location>
        <begin position="287"/>
        <end position="311"/>
    </location>
</feature>
<evidence type="ECO:0000256" key="6">
    <source>
        <dbReference type="ARBA" id="ARBA00023136"/>
    </source>
</evidence>
<proteinExistence type="inferred from homology"/>
<dbReference type="EMBL" id="JAVRQI010000006">
    <property type="protein sequence ID" value="MDT1062057.1"/>
    <property type="molecule type" value="Genomic_DNA"/>
</dbReference>
<name>A0ABU3ECU9_9RHOB</name>